<evidence type="ECO:0000259" key="4">
    <source>
        <dbReference type="Pfam" id="PF17853"/>
    </source>
</evidence>
<dbReference type="EMBL" id="AP022606">
    <property type="protein sequence ID" value="BBZ11935.1"/>
    <property type="molecule type" value="Genomic_DNA"/>
</dbReference>
<evidence type="ECO:0000313" key="6">
    <source>
        <dbReference type="Proteomes" id="UP000467379"/>
    </source>
</evidence>
<evidence type="ECO:0000313" key="5">
    <source>
        <dbReference type="EMBL" id="BBZ11935.1"/>
    </source>
</evidence>
<dbReference type="PANTHER" id="PTHR33744:SF7">
    <property type="entry name" value="PUCR FAMILY TRANSCRIPTIONAL REGULATOR"/>
    <property type="match status" value="1"/>
</dbReference>
<dbReference type="PANTHER" id="PTHR33744">
    <property type="entry name" value="CARBOHYDRATE DIACID REGULATOR"/>
    <property type="match status" value="1"/>
</dbReference>
<dbReference type="Pfam" id="PF13556">
    <property type="entry name" value="HTH_30"/>
    <property type="match status" value="1"/>
</dbReference>
<name>A0ABN6B3X2_9MYCO</name>
<dbReference type="InterPro" id="IPR042070">
    <property type="entry name" value="PucR_C-HTH_sf"/>
</dbReference>
<reference evidence="5 6" key="1">
    <citation type="journal article" date="2019" name="Emerg. Microbes Infect.">
        <title>Comprehensive subspecies identification of 175 nontuberculous mycobacteria species based on 7547 genomic profiles.</title>
        <authorList>
            <person name="Matsumoto Y."/>
            <person name="Kinjo T."/>
            <person name="Motooka D."/>
            <person name="Nabeya D."/>
            <person name="Jung N."/>
            <person name="Uechi K."/>
            <person name="Horii T."/>
            <person name="Iida T."/>
            <person name="Fujita J."/>
            <person name="Nakamura S."/>
        </authorList>
    </citation>
    <scope>NUCLEOTIDE SEQUENCE [LARGE SCALE GENOMIC DNA]</scope>
    <source>
        <strain evidence="5 6">JCM 12687</strain>
    </source>
</reference>
<feature type="region of interest" description="Disordered" evidence="2">
    <location>
        <begin position="372"/>
        <end position="392"/>
    </location>
</feature>
<dbReference type="InterPro" id="IPR025736">
    <property type="entry name" value="PucR_C-HTH_dom"/>
</dbReference>
<sequence length="392" mass="41752">MSELGSDPASMLRLISYFDELEESAVNADTVVRSAALVAECPVGARWESGTVIRYDATGRLDPHGDSPGPPSLEDEPTVWLDRTGDECSLDAVLLDRLRHSLRVVATRAGISGSPQLGDPALLEVVLSGKEHREDRARAIRLLGLDETRQICVLVVSAHSPPEALKIIVGELPGLSVRSAAIGKTTAVLCQGAIDTRALSDGLQSAIVDAFPAPMAVDSDRGPWVGIGSSVNIFAASTSWHQALQALRFASSTGYGRRAVAYDRLSSLELLADLPLDRVQRNPDVARINEIAASPTGALDVSTVEAFCVFGSLRRTAAELHLHHSTVAARLAHVESTMGWDLDDPMDRFMATLVLMVRRIALSSAELADSSLPSAQPDSCRMTHGIRPTGGG</sequence>
<protein>
    <recommendedName>
        <fullName evidence="7">PucR protein</fullName>
    </recommendedName>
</protein>
<feature type="domain" description="CdaR GGDEF-like" evidence="4">
    <location>
        <begin position="130"/>
        <end position="248"/>
    </location>
</feature>
<accession>A0ABN6B3X2</accession>
<dbReference type="Gene3D" id="1.10.10.2840">
    <property type="entry name" value="PucR C-terminal helix-turn-helix domain"/>
    <property type="match status" value="1"/>
</dbReference>
<evidence type="ECO:0000256" key="1">
    <source>
        <dbReference type="ARBA" id="ARBA00006754"/>
    </source>
</evidence>
<evidence type="ECO:0008006" key="7">
    <source>
        <dbReference type="Google" id="ProtNLM"/>
    </source>
</evidence>
<keyword evidence="6" id="KW-1185">Reference proteome</keyword>
<dbReference type="Pfam" id="PF17853">
    <property type="entry name" value="GGDEF_2"/>
    <property type="match status" value="1"/>
</dbReference>
<comment type="similarity">
    <text evidence="1">Belongs to the CdaR family.</text>
</comment>
<dbReference type="Proteomes" id="UP000467379">
    <property type="component" value="Chromosome"/>
</dbReference>
<feature type="domain" description="PucR C-terminal helix-turn-helix" evidence="3">
    <location>
        <begin position="303"/>
        <end position="355"/>
    </location>
</feature>
<dbReference type="InterPro" id="IPR051448">
    <property type="entry name" value="CdaR-like_regulators"/>
</dbReference>
<proteinExistence type="inferred from homology"/>
<evidence type="ECO:0000256" key="2">
    <source>
        <dbReference type="SAM" id="MobiDB-lite"/>
    </source>
</evidence>
<evidence type="ECO:0000259" key="3">
    <source>
        <dbReference type="Pfam" id="PF13556"/>
    </source>
</evidence>
<gene>
    <name evidence="5" type="ORF">MBRA_21300</name>
</gene>
<dbReference type="RefSeq" id="WP_377059179.1">
    <property type="nucleotide sequence ID" value="NZ_AP022606.1"/>
</dbReference>
<organism evidence="5 6">
    <name type="scientific">Mycobacterium branderi</name>
    <dbReference type="NCBI Taxonomy" id="43348"/>
    <lineage>
        <taxon>Bacteria</taxon>
        <taxon>Bacillati</taxon>
        <taxon>Actinomycetota</taxon>
        <taxon>Actinomycetes</taxon>
        <taxon>Mycobacteriales</taxon>
        <taxon>Mycobacteriaceae</taxon>
        <taxon>Mycobacterium</taxon>
    </lineage>
</organism>
<dbReference type="InterPro" id="IPR041522">
    <property type="entry name" value="CdaR_GGDEF"/>
</dbReference>